<dbReference type="AlphaFoldDB" id="W4L4Y7"/>
<proteinExistence type="predicted"/>
<dbReference type="InterPro" id="IPR012869">
    <property type="entry name" value="RHH_5"/>
</dbReference>
<feature type="domain" description="CopG-like ribbon-helix-helix" evidence="1">
    <location>
        <begin position="12"/>
        <end position="40"/>
    </location>
</feature>
<sequence>MRLDQEGLSEMSVRITIDLPEALIERLESAAQSQRRSVADVVREFVIDNWKLRPRLPDDVEAELAALPSLSDETLWLLACNTLTTEEQQHLSYLNREAKERALTEEENKQLDALLDKYDRMMVRRAQAALILKNRGHDLSDPSVLRAQ</sequence>
<dbReference type="EMBL" id="AZHW01001510">
    <property type="protein sequence ID" value="ETW92376.1"/>
    <property type="molecule type" value="Genomic_DNA"/>
</dbReference>
<comment type="caution">
    <text evidence="2">The sequence shown here is derived from an EMBL/GenBank/DDBJ whole genome shotgun (WGS) entry which is preliminary data.</text>
</comment>
<protein>
    <recommendedName>
        <fullName evidence="1">CopG-like ribbon-helix-helix domain-containing protein</fullName>
    </recommendedName>
</protein>
<dbReference type="HOGENOM" id="CLU_147221_0_0_7"/>
<dbReference type="Pfam" id="PF07878">
    <property type="entry name" value="RHH_5"/>
    <property type="match status" value="1"/>
</dbReference>
<dbReference type="Proteomes" id="UP000019141">
    <property type="component" value="Unassembled WGS sequence"/>
</dbReference>
<gene>
    <name evidence="2" type="ORF">ETSY1_43925</name>
</gene>
<evidence type="ECO:0000259" key="1">
    <source>
        <dbReference type="Pfam" id="PF07878"/>
    </source>
</evidence>
<dbReference type="InterPro" id="IPR010985">
    <property type="entry name" value="Ribbon_hlx_hlx"/>
</dbReference>
<evidence type="ECO:0000313" key="3">
    <source>
        <dbReference type="Proteomes" id="UP000019141"/>
    </source>
</evidence>
<reference evidence="2 3" key="1">
    <citation type="journal article" date="2014" name="Nature">
        <title>An environmental bacterial taxon with a large and distinct metabolic repertoire.</title>
        <authorList>
            <person name="Wilson M.C."/>
            <person name="Mori T."/>
            <person name="Ruckert C."/>
            <person name="Uria A.R."/>
            <person name="Helf M.J."/>
            <person name="Takada K."/>
            <person name="Gernert C."/>
            <person name="Steffens U.A."/>
            <person name="Heycke N."/>
            <person name="Schmitt S."/>
            <person name="Rinke C."/>
            <person name="Helfrich E.J."/>
            <person name="Brachmann A.O."/>
            <person name="Gurgui C."/>
            <person name="Wakimoto T."/>
            <person name="Kracht M."/>
            <person name="Crusemann M."/>
            <person name="Hentschel U."/>
            <person name="Abe I."/>
            <person name="Matsunaga S."/>
            <person name="Kalinowski J."/>
            <person name="Takeyama H."/>
            <person name="Piel J."/>
        </authorList>
    </citation>
    <scope>NUCLEOTIDE SEQUENCE [LARGE SCALE GENOMIC DNA]</scope>
    <source>
        <strain evidence="3">TSY1</strain>
    </source>
</reference>
<evidence type="ECO:0000313" key="2">
    <source>
        <dbReference type="EMBL" id="ETW92376.1"/>
    </source>
</evidence>
<dbReference type="SUPFAM" id="SSF47598">
    <property type="entry name" value="Ribbon-helix-helix"/>
    <property type="match status" value="1"/>
</dbReference>
<name>W4L4Y7_ENTF1</name>
<dbReference type="GO" id="GO:0006355">
    <property type="term" value="P:regulation of DNA-templated transcription"/>
    <property type="evidence" value="ECO:0007669"/>
    <property type="project" value="InterPro"/>
</dbReference>
<accession>W4L4Y7</accession>
<organism evidence="2 3">
    <name type="scientific">Entotheonella factor</name>
    <dbReference type="NCBI Taxonomy" id="1429438"/>
    <lineage>
        <taxon>Bacteria</taxon>
        <taxon>Pseudomonadati</taxon>
        <taxon>Nitrospinota/Tectimicrobiota group</taxon>
        <taxon>Candidatus Tectimicrobiota</taxon>
        <taxon>Candidatus Entotheonellia</taxon>
        <taxon>Candidatus Entotheonellales</taxon>
        <taxon>Candidatus Entotheonellaceae</taxon>
        <taxon>Candidatus Entotheonella</taxon>
    </lineage>
</organism>
<keyword evidence="3" id="KW-1185">Reference proteome</keyword>